<dbReference type="Pfam" id="PF07366">
    <property type="entry name" value="SnoaL"/>
    <property type="match status" value="1"/>
</dbReference>
<proteinExistence type="predicted"/>
<comment type="caution">
    <text evidence="1">The sequence shown here is derived from an EMBL/GenBank/DDBJ whole genome shotgun (WGS) entry which is preliminary data.</text>
</comment>
<dbReference type="InterPro" id="IPR032710">
    <property type="entry name" value="NTF2-like_dom_sf"/>
</dbReference>
<dbReference type="GO" id="GO:0030638">
    <property type="term" value="P:polyketide metabolic process"/>
    <property type="evidence" value="ECO:0007669"/>
    <property type="project" value="InterPro"/>
</dbReference>
<protein>
    <submittedName>
        <fullName evidence="1">Ester cyclase</fullName>
    </submittedName>
</protein>
<name>A0A923HF35_9FLAO</name>
<dbReference type="InterPro" id="IPR009959">
    <property type="entry name" value="Cyclase_SnoaL-like"/>
</dbReference>
<dbReference type="EMBL" id="JACNMF010000003">
    <property type="protein sequence ID" value="MBC3759088.1"/>
    <property type="molecule type" value="Genomic_DNA"/>
</dbReference>
<dbReference type="SUPFAM" id="SSF54427">
    <property type="entry name" value="NTF2-like"/>
    <property type="match status" value="2"/>
</dbReference>
<accession>A0A923HF35</accession>
<dbReference type="AlphaFoldDB" id="A0A923HF35"/>
<keyword evidence="2" id="KW-1185">Reference proteome</keyword>
<dbReference type="PROSITE" id="PS51257">
    <property type="entry name" value="PROKAR_LIPOPROTEIN"/>
    <property type="match status" value="1"/>
</dbReference>
<dbReference type="Proteomes" id="UP000656244">
    <property type="component" value="Unassembled WGS sequence"/>
</dbReference>
<dbReference type="PANTHER" id="PTHR38436:SF1">
    <property type="entry name" value="ESTER CYCLASE"/>
    <property type="match status" value="1"/>
</dbReference>
<organism evidence="1 2">
    <name type="scientific">Hyunsoonleella aquatilis</name>
    <dbReference type="NCBI Taxonomy" id="2762758"/>
    <lineage>
        <taxon>Bacteria</taxon>
        <taxon>Pseudomonadati</taxon>
        <taxon>Bacteroidota</taxon>
        <taxon>Flavobacteriia</taxon>
        <taxon>Flavobacteriales</taxon>
        <taxon>Flavobacteriaceae</taxon>
    </lineage>
</organism>
<dbReference type="RefSeq" id="WP_186562563.1">
    <property type="nucleotide sequence ID" value="NZ_JACNMF010000003.1"/>
</dbReference>
<dbReference type="PANTHER" id="PTHR38436">
    <property type="entry name" value="POLYKETIDE CYCLASE SNOAL-LIKE DOMAIN"/>
    <property type="match status" value="1"/>
</dbReference>
<reference evidence="1" key="1">
    <citation type="submission" date="2020-08" db="EMBL/GenBank/DDBJ databases">
        <title>Hyunsoonleella sp. strain SJ7 genome sequencing and assembly.</title>
        <authorList>
            <person name="Kim I."/>
        </authorList>
    </citation>
    <scope>NUCLEOTIDE SEQUENCE</scope>
    <source>
        <strain evidence="1">SJ7</strain>
    </source>
</reference>
<evidence type="ECO:0000313" key="1">
    <source>
        <dbReference type="EMBL" id="MBC3759088.1"/>
    </source>
</evidence>
<dbReference type="Gene3D" id="3.10.450.50">
    <property type="match status" value="2"/>
</dbReference>
<evidence type="ECO:0000313" key="2">
    <source>
        <dbReference type="Proteomes" id="UP000656244"/>
    </source>
</evidence>
<gene>
    <name evidence="1" type="ORF">H7U19_11765</name>
</gene>
<sequence>MRKLCLLLLGSLFFIACQNEPKRYFAESAETNTLKSGIAAYEAGDWEKWQSHFSDTAKIFVNSNKPMKVSERAKELKTMAGAMSSYGFNHDKEYIEMVLDKEDETWVYYWGTHKGTFATTKKELTIPVHLAVQFVDGKIVEEHVYFDGTAMNGEFKAIASMSDADKNIRASIDTFIGEFLNKKDASVLGDLLSKDYKRFHNDKIIAEGSSELETNISPFFKGFSDFKVELLHTSTIVENAIFVHWKATGTHDGEFSGIPATGKKIDVNGLSRLQYDDEGKLKYEHLYYDQLTLMQQLGKSLN</sequence>